<keyword evidence="7" id="KW-0408">Iron</keyword>
<name>A0A401XKB4_9FLAO</name>
<dbReference type="Pfam" id="PF02628">
    <property type="entry name" value="COX15-CtaA"/>
    <property type="match status" value="2"/>
</dbReference>
<sequence>MMRSRARWFVRLIVIELVLIYLVILAGSIVRATGSGMGCPDWPKCFGYIIPPIQKEEVVFHPNQQYKKGVFIVHNEALYRARRTFTSGTTFQEADWEKYTVHDYAIFNPIHTWIEYLNRLLGALSGIPMLLIAFLSLSFWKRLKIIPILAFTGVFLLGFVAWLGKKVVDGNLIPHSITLHMLGALSIVSVLLALLLFTRKTLKTDLTLDRSLRHWLGAAVLLTVLQIVLGTQVREQVDHLNKELMGLNRETWLTTIGLKFYLHRSFSIIILLVNGFIFMRNRSLKKPLTLINFMMATLITEILAGVVLAYFALPAVAQPVHMILAALLYGIQFYLWLMHMIERVSDLETSTTNTIFIFQNSGIISELQSTDKITSEKK</sequence>
<keyword evidence="3 12" id="KW-0812">Transmembrane</keyword>
<dbReference type="GO" id="GO:0016491">
    <property type="term" value="F:oxidoreductase activity"/>
    <property type="evidence" value="ECO:0007669"/>
    <property type="project" value="UniProtKB-KW"/>
</dbReference>
<keyword evidence="6" id="KW-0560">Oxidoreductase</keyword>
<organism evidence="13 14">
    <name type="scientific">Thermaurantimonas aggregans</name>
    <dbReference type="NCBI Taxonomy" id="2173829"/>
    <lineage>
        <taxon>Bacteria</taxon>
        <taxon>Pseudomonadati</taxon>
        <taxon>Bacteroidota</taxon>
        <taxon>Flavobacteriia</taxon>
        <taxon>Flavobacteriales</taxon>
        <taxon>Schleiferiaceae</taxon>
        <taxon>Thermaurantimonas</taxon>
    </lineage>
</organism>
<feature type="transmembrane region" description="Helical" evidence="12">
    <location>
        <begin position="176"/>
        <end position="195"/>
    </location>
</feature>
<reference evidence="13 14" key="1">
    <citation type="submission" date="2018-11" db="EMBL/GenBank/DDBJ databases">
        <title>Schleiferia aggregans sp. nov., a moderately thermophilic heterotrophic bacterium isolated from microbial mats at a terrestrial hot spring.</title>
        <authorList>
            <person name="Iino T."/>
            <person name="Ohkuma M."/>
            <person name="Haruta S."/>
        </authorList>
    </citation>
    <scope>NUCLEOTIDE SEQUENCE [LARGE SCALE GENOMIC DNA]</scope>
    <source>
        <strain evidence="13 14">LA</strain>
    </source>
</reference>
<dbReference type="AlphaFoldDB" id="A0A401XKB4"/>
<evidence type="ECO:0000313" key="13">
    <source>
        <dbReference type="EMBL" id="GCD77411.1"/>
    </source>
</evidence>
<evidence type="ECO:0000313" key="14">
    <source>
        <dbReference type="Proteomes" id="UP000286715"/>
    </source>
</evidence>
<feature type="transmembrane region" description="Helical" evidence="12">
    <location>
        <begin position="290"/>
        <end position="313"/>
    </location>
</feature>
<evidence type="ECO:0000256" key="4">
    <source>
        <dbReference type="ARBA" id="ARBA00022723"/>
    </source>
</evidence>
<keyword evidence="10" id="KW-1015">Disulfide bond</keyword>
<dbReference type="RefSeq" id="WP_124397471.1">
    <property type="nucleotide sequence ID" value="NZ_BHZE01000006.1"/>
</dbReference>
<dbReference type="GO" id="GO:0016020">
    <property type="term" value="C:membrane"/>
    <property type="evidence" value="ECO:0007669"/>
    <property type="project" value="UniProtKB-SubCell"/>
</dbReference>
<evidence type="ECO:0000256" key="12">
    <source>
        <dbReference type="SAM" id="Phobius"/>
    </source>
</evidence>
<dbReference type="GO" id="GO:0006784">
    <property type="term" value="P:heme A biosynthetic process"/>
    <property type="evidence" value="ECO:0007669"/>
    <property type="project" value="InterPro"/>
</dbReference>
<evidence type="ECO:0000256" key="5">
    <source>
        <dbReference type="ARBA" id="ARBA00022989"/>
    </source>
</evidence>
<evidence type="ECO:0000256" key="10">
    <source>
        <dbReference type="ARBA" id="ARBA00023157"/>
    </source>
</evidence>
<comment type="subcellular location">
    <subcellularLocation>
        <location evidence="1">Membrane</location>
        <topology evidence="1">Multi-pass membrane protein</topology>
    </subcellularLocation>
</comment>
<dbReference type="EMBL" id="BHZE01000006">
    <property type="protein sequence ID" value="GCD77411.1"/>
    <property type="molecule type" value="Genomic_DNA"/>
</dbReference>
<dbReference type="PANTHER" id="PTHR35457">
    <property type="entry name" value="HEME A SYNTHASE"/>
    <property type="match status" value="1"/>
</dbReference>
<evidence type="ECO:0000256" key="3">
    <source>
        <dbReference type="ARBA" id="ARBA00022692"/>
    </source>
</evidence>
<protein>
    <submittedName>
        <fullName evidence="13">Cytochrome oxidase assembly protein</fullName>
    </submittedName>
</protein>
<feature type="transmembrane region" description="Helical" evidence="12">
    <location>
        <begin position="145"/>
        <end position="164"/>
    </location>
</feature>
<evidence type="ECO:0000256" key="8">
    <source>
        <dbReference type="ARBA" id="ARBA00023133"/>
    </source>
</evidence>
<feature type="transmembrane region" description="Helical" evidence="12">
    <location>
        <begin position="319"/>
        <end position="337"/>
    </location>
</feature>
<evidence type="ECO:0000256" key="6">
    <source>
        <dbReference type="ARBA" id="ARBA00023002"/>
    </source>
</evidence>
<dbReference type="Proteomes" id="UP000286715">
    <property type="component" value="Unassembled WGS sequence"/>
</dbReference>
<gene>
    <name evidence="13" type="primary">ctaA</name>
    <name evidence="13" type="ORF">JCM31826_08930</name>
</gene>
<keyword evidence="4" id="KW-0479">Metal-binding</keyword>
<feature type="transmembrane region" description="Helical" evidence="12">
    <location>
        <begin position="215"/>
        <end position="233"/>
    </location>
</feature>
<evidence type="ECO:0000256" key="9">
    <source>
        <dbReference type="ARBA" id="ARBA00023136"/>
    </source>
</evidence>
<keyword evidence="2" id="KW-1003">Cell membrane</keyword>
<dbReference type="InterPro" id="IPR050450">
    <property type="entry name" value="COX15/CtaA_HemeA_synthase"/>
</dbReference>
<evidence type="ECO:0000256" key="2">
    <source>
        <dbReference type="ARBA" id="ARBA00022475"/>
    </source>
</evidence>
<keyword evidence="9 12" id="KW-0472">Membrane</keyword>
<keyword evidence="5 12" id="KW-1133">Transmembrane helix</keyword>
<keyword evidence="8" id="KW-0350">Heme biosynthesis</keyword>
<comment type="pathway">
    <text evidence="11">Porphyrin-containing compound metabolism.</text>
</comment>
<evidence type="ECO:0000256" key="7">
    <source>
        <dbReference type="ARBA" id="ARBA00023004"/>
    </source>
</evidence>
<evidence type="ECO:0000256" key="1">
    <source>
        <dbReference type="ARBA" id="ARBA00004141"/>
    </source>
</evidence>
<feature type="transmembrane region" description="Helical" evidence="12">
    <location>
        <begin position="12"/>
        <end position="30"/>
    </location>
</feature>
<feature type="transmembrane region" description="Helical" evidence="12">
    <location>
        <begin position="260"/>
        <end position="278"/>
    </location>
</feature>
<proteinExistence type="predicted"/>
<feature type="transmembrane region" description="Helical" evidence="12">
    <location>
        <begin position="120"/>
        <end position="140"/>
    </location>
</feature>
<dbReference type="InterPro" id="IPR003780">
    <property type="entry name" value="COX15/CtaA_fam"/>
</dbReference>
<evidence type="ECO:0000256" key="11">
    <source>
        <dbReference type="ARBA" id="ARBA00023444"/>
    </source>
</evidence>
<comment type="caution">
    <text evidence="13">The sequence shown here is derived from an EMBL/GenBank/DDBJ whole genome shotgun (WGS) entry which is preliminary data.</text>
</comment>
<keyword evidence="14" id="KW-1185">Reference proteome</keyword>
<dbReference type="OrthoDB" id="1447144at2"/>
<dbReference type="PANTHER" id="PTHR35457:SF1">
    <property type="entry name" value="HEME A SYNTHASE"/>
    <property type="match status" value="1"/>
</dbReference>
<accession>A0A401XKB4</accession>
<dbReference type="GO" id="GO:0046872">
    <property type="term" value="F:metal ion binding"/>
    <property type="evidence" value="ECO:0007669"/>
    <property type="project" value="UniProtKB-KW"/>
</dbReference>